<feature type="domain" description="PB1" evidence="11">
    <location>
        <begin position="153"/>
        <end position="234"/>
    </location>
</feature>
<comment type="subcellular location">
    <subcellularLocation>
        <location evidence="1 10">Nucleus</location>
    </subcellularLocation>
</comment>
<keyword evidence="5 10" id="KW-0805">Transcription regulation</keyword>
<dbReference type="GO" id="GO:0006355">
    <property type="term" value="P:regulation of DNA-templated transcription"/>
    <property type="evidence" value="ECO:0007669"/>
    <property type="project" value="InterPro"/>
</dbReference>
<evidence type="ECO:0000256" key="2">
    <source>
        <dbReference type="ARBA" id="ARBA00006728"/>
    </source>
</evidence>
<dbReference type="InterPro" id="IPR053793">
    <property type="entry name" value="PB1-like"/>
</dbReference>
<dbReference type="GO" id="GO:0005634">
    <property type="term" value="C:nucleus"/>
    <property type="evidence" value="ECO:0007669"/>
    <property type="project" value="UniProtKB-SubCell"/>
</dbReference>
<reference evidence="12 13" key="1">
    <citation type="submission" date="2021-09" db="EMBL/GenBank/DDBJ databases">
        <title>Genomic insights and catalytic innovation underlie evolution of tropane alkaloids biosynthesis.</title>
        <authorList>
            <person name="Wang Y.-J."/>
            <person name="Tian T."/>
            <person name="Huang J.-P."/>
            <person name="Huang S.-X."/>
        </authorList>
    </citation>
    <scope>NUCLEOTIDE SEQUENCE [LARGE SCALE GENOMIC DNA]</scope>
    <source>
        <strain evidence="12">KIB-2018</strain>
        <tissue evidence="12">Leaf</tissue>
    </source>
</reference>
<evidence type="ECO:0000256" key="10">
    <source>
        <dbReference type="RuleBase" id="RU004549"/>
    </source>
</evidence>
<evidence type="ECO:0000256" key="8">
    <source>
        <dbReference type="ARBA" id="ARBA00023294"/>
    </source>
</evidence>
<evidence type="ECO:0000256" key="6">
    <source>
        <dbReference type="ARBA" id="ARBA00023163"/>
    </source>
</evidence>
<dbReference type="GO" id="GO:0009734">
    <property type="term" value="P:auxin-activated signaling pathway"/>
    <property type="evidence" value="ECO:0007669"/>
    <property type="project" value="UniProtKB-UniRule"/>
</dbReference>
<dbReference type="SUPFAM" id="SSF54277">
    <property type="entry name" value="CAD &amp; PB1 domains"/>
    <property type="match status" value="1"/>
</dbReference>
<evidence type="ECO:0000259" key="11">
    <source>
        <dbReference type="PROSITE" id="PS51745"/>
    </source>
</evidence>
<evidence type="ECO:0000256" key="7">
    <source>
        <dbReference type="ARBA" id="ARBA00023242"/>
    </source>
</evidence>
<dbReference type="Gene3D" id="3.10.20.90">
    <property type="entry name" value="Phosphatidylinositol 3-kinase Catalytic Subunit, Chain A, domain 1"/>
    <property type="match status" value="1"/>
</dbReference>
<keyword evidence="4 10" id="KW-0678">Repressor</keyword>
<comment type="caution">
    <text evidence="12">The sequence shown here is derived from an EMBL/GenBank/DDBJ whole genome shotgun (WGS) entry which is preliminary data.</text>
</comment>
<comment type="function">
    <text evidence="9">Aux/IAA proteins are short-lived transcriptional factors that function as repressors of early auxin response genes at low auxin concentrations. Repression is thought to result from the interaction with auxin response factors (ARFs), proteins that bind to the auxin-responsive promoter element (AuxRE). Formation of heterodimers with ARF proteins may alter their ability to modulate early auxin response genes expression.</text>
</comment>
<dbReference type="PANTHER" id="PTHR31734:SF38">
    <property type="entry name" value="AUXIN-RESPONSIVE PROTEIN IAA29"/>
    <property type="match status" value="1"/>
</dbReference>
<evidence type="ECO:0000256" key="1">
    <source>
        <dbReference type="ARBA" id="ARBA00004123"/>
    </source>
</evidence>
<accession>A0AAV8TMU1</accession>
<dbReference type="InterPro" id="IPR033389">
    <property type="entry name" value="AUX/IAA_dom"/>
</dbReference>
<evidence type="ECO:0000256" key="9">
    <source>
        <dbReference type="ARBA" id="ARBA00025283"/>
    </source>
</evidence>
<evidence type="ECO:0000256" key="5">
    <source>
        <dbReference type="ARBA" id="ARBA00023015"/>
    </source>
</evidence>
<dbReference type="Proteomes" id="UP001159364">
    <property type="component" value="Linkage Group LG04"/>
</dbReference>
<dbReference type="InterPro" id="IPR003311">
    <property type="entry name" value="AUX_IAA"/>
</dbReference>
<proteinExistence type="inferred from homology"/>
<keyword evidence="7 10" id="KW-0539">Nucleus</keyword>
<dbReference type="Pfam" id="PF02309">
    <property type="entry name" value="AUX_IAA"/>
    <property type="match status" value="2"/>
</dbReference>
<evidence type="ECO:0000313" key="13">
    <source>
        <dbReference type="Proteomes" id="UP001159364"/>
    </source>
</evidence>
<name>A0AAV8TMU1_9ROSI</name>
<comment type="subunit">
    <text evidence="3 10">Homodimers and heterodimers.</text>
</comment>
<evidence type="ECO:0000313" key="12">
    <source>
        <dbReference type="EMBL" id="KAJ8768231.1"/>
    </source>
</evidence>
<keyword evidence="13" id="KW-1185">Reference proteome</keyword>
<evidence type="ECO:0000256" key="3">
    <source>
        <dbReference type="ARBA" id="ARBA00011726"/>
    </source>
</evidence>
<keyword evidence="6 10" id="KW-0804">Transcription</keyword>
<sequence>MELQLGLALPTVHGVSASKGGLNFQGYSPSKELVVSGIVKPECCAVGVDDDEDNSRSRKRGLQDAFQELRVVPRTLPLFFWDKQPNDNEEEDDDDDDDDFAFAINRIDDEEGEGIVGWPPIKFRRKKAYQFSQSKNRSEGNSCVDCRRSLSNSKYVKVKMEGVAIARKINLSLYSSIPVIKQTLFAMFGIREEKWSSYELTFQDTDGDWLIPEDWPWRTFIGSVQRLKLVKTSN</sequence>
<keyword evidence="8 10" id="KW-0927">Auxin signaling pathway</keyword>
<protein>
    <recommendedName>
        <fullName evidence="10">Auxin-responsive protein</fullName>
    </recommendedName>
</protein>
<gene>
    <name evidence="12" type="ORF">K2173_021171</name>
</gene>
<dbReference type="EMBL" id="JAIWQS010000004">
    <property type="protein sequence ID" value="KAJ8768231.1"/>
    <property type="molecule type" value="Genomic_DNA"/>
</dbReference>
<organism evidence="12 13">
    <name type="scientific">Erythroxylum novogranatense</name>
    <dbReference type="NCBI Taxonomy" id="1862640"/>
    <lineage>
        <taxon>Eukaryota</taxon>
        <taxon>Viridiplantae</taxon>
        <taxon>Streptophyta</taxon>
        <taxon>Embryophyta</taxon>
        <taxon>Tracheophyta</taxon>
        <taxon>Spermatophyta</taxon>
        <taxon>Magnoliopsida</taxon>
        <taxon>eudicotyledons</taxon>
        <taxon>Gunneridae</taxon>
        <taxon>Pentapetalae</taxon>
        <taxon>rosids</taxon>
        <taxon>fabids</taxon>
        <taxon>Malpighiales</taxon>
        <taxon>Erythroxylaceae</taxon>
        <taxon>Erythroxylum</taxon>
    </lineage>
</organism>
<dbReference type="PROSITE" id="PS51745">
    <property type="entry name" value="PB1"/>
    <property type="match status" value="1"/>
</dbReference>
<dbReference type="AlphaFoldDB" id="A0AAV8TMU1"/>
<evidence type="ECO:0000256" key="4">
    <source>
        <dbReference type="ARBA" id="ARBA00022491"/>
    </source>
</evidence>
<comment type="similarity">
    <text evidence="2 10">Belongs to the Aux/IAA family.</text>
</comment>
<dbReference type="PANTHER" id="PTHR31734">
    <property type="entry name" value="AUXIN-RESPONSIVE PROTEIN IAA17"/>
    <property type="match status" value="1"/>
</dbReference>